<comment type="caution">
    <text evidence="1">The sequence shown here is derived from an EMBL/GenBank/DDBJ whole genome shotgun (WGS) entry which is preliminary data.</text>
</comment>
<dbReference type="Proteomes" id="UP000494116">
    <property type="component" value="Unassembled WGS sequence"/>
</dbReference>
<protein>
    <recommendedName>
        <fullName evidence="3">HNH nuclease domain-containing protein</fullName>
    </recommendedName>
</protein>
<sequence>MIYIDRSRVEIPTTLSGRTSMGKTETKEVIAFYALSTNQGKSFEGYVAYNEEDVKEHLNVLFDYKCAYCEMDYGGAPLDIEHYRPKAAIIELDPVTYKPYKKSKKVPALKPGYYWLAAHWENLLPSCIDCNRRRTHEYRKVGKEVTGKGNYFPLAIGSTRARKHTQHVALRKEQPLLLNPCNDDPSLHLHFDDEANVFGHTERGVATIKVLGLQRDPLVRKRHRVLVLLQNSIANIKEARAALKFDPDNEFAKKIISTELKTIKEKYLVDSAPFLAMVGAAVNAELGI</sequence>
<dbReference type="Gene3D" id="1.10.30.50">
    <property type="match status" value="1"/>
</dbReference>
<dbReference type="EMBL" id="CADIJS010000004">
    <property type="protein sequence ID" value="CAB3721765.1"/>
    <property type="molecule type" value="Genomic_DNA"/>
</dbReference>
<keyword evidence="2" id="KW-1185">Reference proteome</keyword>
<dbReference type="RefSeq" id="WP_156487068.1">
    <property type="nucleotide sequence ID" value="NZ_CADIJS010000004.1"/>
</dbReference>
<name>A0ABN7F628_9BURK</name>
<evidence type="ECO:0008006" key="3">
    <source>
        <dbReference type="Google" id="ProtNLM"/>
    </source>
</evidence>
<proteinExistence type="predicted"/>
<accession>A0ABN7F628</accession>
<evidence type="ECO:0000313" key="2">
    <source>
        <dbReference type="Proteomes" id="UP000494116"/>
    </source>
</evidence>
<gene>
    <name evidence="1" type="ORF">LMG1873_03970</name>
</gene>
<evidence type="ECO:0000313" key="1">
    <source>
        <dbReference type="EMBL" id="CAB3721765.1"/>
    </source>
</evidence>
<reference evidence="1 2" key="1">
    <citation type="submission" date="2020-04" db="EMBL/GenBank/DDBJ databases">
        <authorList>
            <person name="De Canck E."/>
        </authorList>
    </citation>
    <scope>NUCLEOTIDE SEQUENCE [LARGE SCALE GENOMIC DNA]</scope>
    <source>
        <strain evidence="1 2">LMG 1873</strain>
    </source>
</reference>
<organism evidence="1 2">
    <name type="scientific">Achromobacter piechaudii</name>
    <dbReference type="NCBI Taxonomy" id="72556"/>
    <lineage>
        <taxon>Bacteria</taxon>
        <taxon>Pseudomonadati</taxon>
        <taxon>Pseudomonadota</taxon>
        <taxon>Betaproteobacteria</taxon>
        <taxon>Burkholderiales</taxon>
        <taxon>Alcaligenaceae</taxon>
        <taxon>Achromobacter</taxon>
    </lineage>
</organism>